<organism evidence="1 2">
    <name type="scientific">Salimicrobium flavidum</name>
    <dbReference type="NCBI Taxonomy" id="570947"/>
    <lineage>
        <taxon>Bacteria</taxon>
        <taxon>Bacillati</taxon>
        <taxon>Bacillota</taxon>
        <taxon>Bacilli</taxon>
        <taxon>Bacillales</taxon>
        <taxon>Bacillaceae</taxon>
        <taxon>Salimicrobium</taxon>
    </lineage>
</organism>
<accession>A0A1N7IWR6</accession>
<sequence>MKKELLQQKEEMVRQGFEELLQSEEVMEMKELQGEWNGISAKQIYSEYQDMKYEVLENIERFGYLMSDLVEESQEVVDIIKCDLHVAYSQLGYQGLVGRLNEQIENSHFCISFEEEDFSVMNGGFEDIYEGLFIPYQTLSIRKPFDHAELADLIHLMNKVCQVERLEVNDTHILADISAHEGPCVDSIATTVDAVNNLIGPYLKQQVEKLNVTDYQLDFVIRKMY</sequence>
<dbReference type="AlphaFoldDB" id="A0A1N7IWR6"/>
<proteinExistence type="predicted"/>
<evidence type="ECO:0000313" key="2">
    <source>
        <dbReference type="Proteomes" id="UP000187608"/>
    </source>
</evidence>
<dbReference type="RefSeq" id="WP_076557383.1">
    <property type="nucleotide sequence ID" value="NZ_FTOC01000002.1"/>
</dbReference>
<protein>
    <submittedName>
        <fullName evidence="1">Uncharacterized protein</fullName>
    </submittedName>
</protein>
<gene>
    <name evidence="1" type="ORF">SAMN05421687_102375</name>
</gene>
<name>A0A1N7IWR6_9BACI</name>
<dbReference type="Proteomes" id="UP000187608">
    <property type="component" value="Unassembled WGS sequence"/>
</dbReference>
<reference evidence="2" key="1">
    <citation type="submission" date="2017-01" db="EMBL/GenBank/DDBJ databases">
        <authorList>
            <person name="Varghese N."/>
            <person name="Submissions S."/>
        </authorList>
    </citation>
    <scope>NUCLEOTIDE SEQUENCE [LARGE SCALE GENOMIC DNA]</scope>
    <source>
        <strain evidence="2">DSM 23127</strain>
    </source>
</reference>
<dbReference type="EMBL" id="FTOC01000002">
    <property type="protein sequence ID" value="SIS41519.1"/>
    <property type="molecule type" value="Genomic_DNA"/>
</dbReference>
<evidence type="ECO:0000313" key="1">
    <source>
        <dbReference type="EMBL" id="SIS41519.1"/>
    </source>
</evidence>
<dbReference type="STRING" id="570947.SAMN05421687_102375"/>
<keyword evidence="2" id="KW-1185">Reference proteome</keyword>